<dbReference type="Pfam" id="PF07859">
    <property type="entry name" value="Abhydrolase_3"/>
    <property type="match status" value="1"/>
</dbReference>
<organism evidence="3 4">
    <name type="scientific">Streptomyces longisporoflavus</name>
    <dbReference type="NCBI Taxonomy" id="28044"/>
    <lineage>
        <taxon>Bacteria</taxon>
        <taxon>Bacillati</taxon>
        <taxon>Actinomycetota</taxon>
        <taxon>Actinomycetes</taxon>
        <taxon>Kitasatosporales</taxon>
        <taxon>Streptomycetaceae</taxon>
        <taxon>Streptomyces</taxon>
    </lineage>
</organism>
<evidence type="ECO:0000259" key="2">
    <source>
        <dbReference type="Pfam" id="PF07859"/>
    </source>
</evidence>
<dbReference type="EMBL" id="JBIRGQ010000008">
    <property type="protein sequence ID" value="MFH8550579.1"/>
    <property type="molecule type" value="Genomic_DNA"/>
</dbReference>
<dbReference type="Gene3D" id="3.40.50.1820">
    <property type="entry name" value="alpha/beta hydrolase"/>
    <property type="match status" value="1"/>
</dbReference>
<keyword evidence="4" id="KW-1185">Reference proteome</keyword>
<comment type="caution">
    <text evidence="3">The sequence shown here is derived from an EMBL/GenBank/DDBJ whole genome shotgun (WGS) entry which is preliminary data.</text>
</comment>
<proteinExistence type="predicted"/>
<evidence type="ECO:0000313" key="3">
    <source>
        <dbReference type="EMBL" id="MFH8550579.1"/>
    </source>
</evidence>
<gene>
    <name evidence="3" type="ORF">ACH4F9_36870</name>
</gene>
<evidence type="ECO:0000313" key="4">
    <source>
        <dbReference type="Proteomes" id="UP001610818"/>
    </source>
</evidence>
<sequence length="322" mass="34630">MTTTQPTHTFHPQLTERHEAFKKKPGDSITAADFEPFAAPYGPYEEWELTIEDRKIPGPSEAQIPVRVYTPDWQSASPRPCLVWMHGGGWVAGDLDMPEGHETARGVAGRADAVVVSVDYRLCGEGVRFPAPHEDVLAAYRWVRDNATSLGVDPTRIALGGASAGANLAAGASLYLRDAGETPWQALLIYPLVHAPLPEPSEELTAALAKLPFPFDKLTGGLDQVFSGYLGDVPLTEASPYAFPGLAEDLSGFPPTYIDNDEFDPLRASGELFTDQLRAAGVDVEQALSPGVVHGHLNLVGLDTAHATLDRMAARLRQGGRA</sequence>
<dbReference type="RefSeq" id="WP_397717107.1">
    <property type="nucleotide sequence ID" value="NZ_JBIRGN010000008.1"/>
</dbReference>
<dbReference type="SUPFAM" id="SSF53474">
    <property type="entry name" value="alpha/beta-Hydrolases"/>
    <property type="match status" value="1"/>
</dbReference>
<dbReference type="GO" id="GO:0016787">
    <property type="term" value="F:hydrolase activity"/>
    <property type="evidence" value="ECO:0007669"/>
    <property type="project" value="UniProtKB-KW"/>
</dbReference>
<evidence type="ECO:0000256" key="1">
    <source>
        <dbReference type="ARBA" id="ARBA00022801"/>
    </source>
</evidence>
<dbReference type="InterPro" id="IPR013094">
    <property type="entry name" value="AB_hydrolase_3"/>
</dbReference>
<reference evidence="3 4" key="1">
    <citation type="submission" date="2024-10" db="EMBL/GenBank/DDBJ databases">
        <title>The Natural Products Discovery Center: Release of the First 8490 Sequenced Strains for Exploring Actinobacteria Biosynthetic Diversity.</title>
        <authorList>
            <person name="Kalkreuter E."/>
            <person name="Kautsar S.A."/>
            <person name="Yang D."/>
            <person name="Bader C.D."/>
            <person name="Teijaro C.N."/>
            <person name="Fluegel L."/>
            <person name="Davis C.M."/>
            <person name="Simpson J.R."/>
            <person name="Lauterbach L."/>
            <person name="Steele A.D."/>
            <person name="Gui C."/>
            <person name="Meng S."/>
            <person name="Li G."/>
            <person name="Viehrig K."/>
            <person name="Ye F."/>
            <person name="Su P."/>
            <person name="Kiefer A.F."/>
            <person name="Nichols A."/>
            <person name="Cepeda A.J."/>
            <person name="Yan W."/>
            <person name="Fan B."/>
            <person name="Jiang Y."/>
            <person name="Adhikari A."/>
            <person name="Zheng C.-J."/>
            <person name="Schuster L."/>
            <person name="Cowan T.M."/>
            <person name="Smanski M.J."/>
            <person name="Chevrette M.G."/>
            <person name="De Carvalho L.P.S."/>
            <person name="Shen B."/>
        </authorList>
    </citation>
    <scope>NUCLEOTIDE SEQUENCE [LARGE SCALE GENOMIC DNA]</scope>
    <source>
        <strain evidence="3 4">NPDC017990</strain>
    </source>
</reference>
<protein>
    <submittedName>
        <fullName evidence="3">Alpha/beta hydrolase</fullName>
    </submittedName>
</protein>
<keyword evidence="1 3" id="KW-0378">Hydrolase</keyword>
<name>A0ABW7R1N2_9ACTN</name>
<accession>A0ABW7R1N2</accession>
<dbReference type="InterPro" id="IPR029058">
    <property type="entry name" value="AB_hydrolase_fold"/>
</dbReference>
<dbReference type="PANTHER" id="PTHR48081">
    <property type="entry name" value="AB HYDROLASE SUPERFAMILY PROTEIN C4A8.06C"/>
    <property type="match status" value="1"/>
</dbReference>
<feature type="domain" description="Alpha/beta hydrolase fold-3" evidence="2">
    <location>
        <begin position="82"/>
        <end position="296"/>
    </location>
</feature>
<dbReference type="InterPro" id="IPR050300">
    <property type="entry name" value="GDXG_lipolytic_enzyme"/>
</dbReference>
<dbReference type="PANTHER" id="PTHR48081:SF8">
    <property type="entry name" value="ALPHA_BETA HYDROLASE FOLD-3 DOMAIN-CONTAINING PROTEIN-RELATED"/>
    <property type="match status" value="1"/>
</dbReference>
<dbReference type="Proteomes" id="UP001610818">
    <property type="component" value="Unassembled WGS sequence"/>
</dbReference>